<dbReference type="GeneID" id="20216417"/>
<dbReference type="EMBL" id="AMQM01006093">
    <property type="status" value="NOT_ANNOTATED_CDS"/>
    <property type="molecule type" value="Genomic_DNA"/>
</dbReference>
<dbReference type="InParanoid" id="T1G5S0"/>
<protein>
    <submittedName>
        <fullName evidence="2 3">Uncharacterized protein</fullName>
    </submittedName>
</protein>
<evidence type="ECO:0000313" key="2">
    <source>
        <dbReference type="EMBL" id="ESN97883.1"/>
    </source>
</evidence>
<reference evidence="3" key="3">
    <citation type="submission" date="2015-06" db="UniProtKB">
        <authorList>
            <consortium name="EnsemblMetazoa"/>
        </authorList>
    </citation>
    <scope>IDENTIFICATION</scope>
</reference>
<sequence length="306" mass="35388">MDVKGFAIREWYGKFSKLTVKTVFISVDDLILNYLSSDGIYLPEDYQQLSSTDSETKTSLNRFVTDVDLAIKQLGGQVIPKFTWSVPKDATWISHDKSLKCINSDEVLLLLKSSNQITHDIDYALGDGAAPEKSTINHVLALRKWVNVNPCLEFRCFVRNNCLIAISQRNVQQFFPEIIEKSHKIKSLIIDFINSEIKNKFFVENFTLDVFLTDHIVKLLDFNPYGHMSHSLLYTYEELDKVNILNDRNILFRYITSQKDVKANLHIWDAYPEDFLHLHGGLDINKFIDFMNLKENCNTFENGDCN</sequence>
<dbReference type="Pfam" id="PF07065">
    <property type="entry name" value="D123"/>
    <property type="match status" value="1"/>
</dbReference>
<dbReference type="eggNOG" id="KOG2983">
    <property type="taxonomic scope" value="Eukaryota"/>
</dbReference>
<dbReference type="OrthoDB" id="360540at2759"/>
<gene>
    <name evidence="3" type="primary">20216417</name>
    <name evidence="2" type="ORF">HELRODRAFT_85046</name>
</gene>
<dbReference type="PANTHER" id="PTHR15323:SF6">
    <property type="entry name" value="CELL DIVISION CYCLE PROTEIN 123 HOMOLOG"/>
    <property type="match status" value="1"/>
</dbReference>
<dbReference type="Proteomes" id="UP000015101">
    <property type="component" value="Unassembled WGS sequence"/>
</dbReference>
<dbReference type="RefSeq" id="XP_009023896.1">
    <property type="nucleotide sequence ID" value="XM_009025648.1"/>
</dbReference>
<reference evidence="4" key="1">
    <citation type="submission" date="2012-12" db="EMBL/GenBank/DDBJ databases">
        <authorList>
            <person name="Hellsten U."/>
            <person name="Grimwood J."/>
            <person name="Chapman J.A."/>
            <person name="Shapiro H."/>
            <person name="Aerts A."/>
            <person name="Otillar R.P."/>
            <person name="Terry A.Y."/>
            <person name="Boore J.L."/>
            <person name="Simakov O."/>
            <person name="Marletaz F."/>
            <person name="Cho S.-J."/>
            <person name="Edsinger-Gonzales E."/>
            <person name="Havlak P."/>
            <person name="Kuo D.-H."/>
            <person name="Larsson T."/>
            <person name="Lv J."/>
            <person name="Arendt D."/>
            <person name="Savage R."/>
            <person name="Osoegawa K."/>
            <person name="de Jong P."/>
            <person name="Lindberg D.R."/>
            <person name="Seaver E.C."/>
            <person name="Weisblat D.A."/>
            <person name="Putnam N.H."/>
            <person name="Grigoriev I.V."/>
            <person name="Rokhsar D.S."/>
        </authorList>
    </citation>
    <scope>NUCLEOTIDE SEQUENCE</scope>
</reference>
<dbReference type="EnsemblMetazoa" id="HelroT85046">
    <property type="protein sequence ID" value="HelroP85046"/>
    <property type="gene ID" value="HelroG85046"/>
</dbReference>
<dbReference type="InterPro" id="IPR009772">
    <property type="entry name" value="CDC123"/>
</dbReference>
<dbReference type="OMA" id="SGVIMEM"/>
<reference evidence="2 4" key="2">
    <citation type="journal article" date="2013" name="Nature">
        <title>Insights into bilaterian evolution from three spiralian genomes.</title>
        <authorList>
            <person name="Simakov O."/>
            <person name="Marletaz F."/>
            <person name="Cho S.J."/>
            <person name="Edsinger-Gonzales E."/>
            <person name="Havlak P."/>
            <person name="Hellsten U."/>
            <person name="Kuo D.H."/>
            <person name="Larsson T."/>
            <person name="Lv J."/>
            <person name="Arendt D."/>
            <person name="Savage R."/>
            <person name="Osoegawa K."/>
            <person name="de Jong P."/>
            <person name="Grimwood J."/>
            <person name="Chapman J.A."/>
            <person name="Shapiro H."/>
            <person name="Aerts A."/>
            <person name="Otillar R.P."/>
            <person name="Terry A.Y."/>
            <person name="Boore J.L."/>
            <person name="Grigoriev I.V."/>
            <person name="Lindberg D.R."/>
            <person name="Seaver E.C."/>
            <person name="Weisblat D.A."/>
            <person name="Putnam N.H."/>
            <person name="Rokhsar D.S."/>
        </authorList>
    </citation>
    <scope>NUCLEOTIDE SEQUENCE</scope>
</reference>
<dbReference type="STRING" id="6412.T1G5S0"/>
<keyword evidence="4" id="KW-1185">Reference proteome</keyword>
<dbReference type="AlphaFoldDB" id="T1G5S0"/>
<organism evidence="3 4">
    <name type="scientific">Helobdella robusta</name>
    <name type="common">Californian leech</name>
    <dbReference type="NCBI Taxonomy" id="6412"/>
    <lineage>
        <taxon>Eukaryota</taxon>
        <taxon>Metazoa</taxon>
        <taxon>Spiralia</taxon>
        <taxon>Lophotrochozoa</taxon>
        <taxon>Annelida</taxon>
        <taxon>Clitellata</taxon>
        <taxon>Hirudinea</taxon>
        <taxon>Rhynchobdellida</taxon>
        <taxon>Glossiphoniidae</taxon>
        <taxon>Helobdella</taxon>
    </lineage>
</organism>
<name>T1G5S0_HELRO</name>
<proteinExistence type="inferred from homology"/>
<dbReference type="CTD" id="20216417"/>
<dbReference type="EMBL" id="KB097269">
    <property type="protein sequence ID" value="ESN97883.1"/>
    <property type="molecule type" value="Genomic_DNA"/>
</dbReference>
<evidence type="ECO:0000313" key="4">
    <source>
        <dbReference type="Proteomes" id="UP000015101"/>
    </source>
</evidence>
<accession>T1G5S0</accession>
<dbReference type="PANTHER" id="PTHR15323">
    <property type="entry name" value="D123 PROTEIN"/>
    <property type="match status" value="1"/>
</dbReference>
<evidence type="ECO:0000313" key="3">
    <source>
        <dbReference type="EnsemblMetazoa" id="HelroP85046"/>
    </source>
</evidence>
<dbReference type="HOGENOM" id="CLU_034402_0_0_1"/>
<comment type="similarity">
    <text evidence="1">Belongs to the CDC123 family.</text>
</comment>
<evidence type="ECO:0000256" key="1">
    <source>
        <dbReference type="ARBA" id="ARBA00011047"/>
    </source>
</evidence>
<dbReference type="GO" id="GO:0005737">
    <property type="term" value="C:cytoplasm"/>
    <property type="evidence" value="ECO:0000318"/>
    <property type="project" value="GO_Central"/>
</dbReference>
<dbReference type="KEGG" id="hro:HELRODRAFT_85046"/>